<dbReference type="SUPFAM" id="SSF47699">
    <property type="entry name" value="Bifunctional inhibitor/lipid-transfer protein/seed storage 2S albumin"/>
    <property type="match status" value="1"/>
</dbReference>
<dbReference type="Proteomes" id="UP000075243">
    <property type="component" value="Unassembled WGS sequence"/>
</dbReference>
<proteinExistence type="inferred from homology"/>
<dbReference type="OMA" id="PELHLCA"/>
<accession>A0A151R1H2</accession>
<dbReference type="EMBL" id="KQ484235">
    <property type="protein sequence ID" value="KYP36305.1"/>
    <property type="molecule type" value="Genomic_DNA"/>
</dbReference>
<evidence type="ECO:0000256" key="1">
    <source>
        <dbReference type="ARBA" id="ARBA00008965"/>
    </source>
</evidence>
<sequence>MGSKSVALVLSLNLLLLSMVSANEPVPVPAVSNKKQCPLLSICLLPPLLGGKRCCPLIQGLIDLDAAVCLCAAVDSGIGRAIGLNLDILVNLILNTCGRKLKNYKCS</sequence>
<dbReference type="AlphaFoldDB" id="A0A151R1H2"/>
<protein>
    <submittedName>
        <fullName evidence="4">14 kDa proline-rich protein DC2.15</fullName>
    </submittedName>
</protein>
<dbReference type="Pfam" id="PF14547">
    <property type="entry name" value="Hydrophob_seed"/>
    <property type="match status" value="1"/>
</dbReference>
<evidence type="ECO:0000313" key="4">
    <source>
        <dbReference type="EMBL" id="KYP36305.1"/>
    </source>
</evidence>
<name>A0A151R1H2_CAJCA</name>
<keyword evidence="5" id="KW-1185">Reference proteome</keyword>
<dbReference type="PANTHER" id="PTHR31731">
    <property type="match status" value="1"/>
</dbReference>
<dbReference type="Gramene" id="C.cajan_40522.t">
    <property type="protein sequence ID" value="C.cajan_40522.t.cds1"/>
    <property type="gene ID" value="C.cajan_40522"/>
</dbReference>
<reference evidence="4" key="1">
    <citation type="journal article" date="2012" name="Nat. Biotechnol.">
        <title>Draft genome sequence of pigeonpea (Cajanus cajan), an orphan legume crop of resource-poor farmers.</title>
        <authorList>
            <person name="Varshney R.K."/>
            <person name="Chen W."/>
            <person name="Li Y."/>
            <person name="Bharti A.K."/>
            <person name="Saxena R.K."/>
            <person name="Schlueter J.A."/>
            <person name="Donoghue M.T."/>
            <person name="Azam S."/>
            <person name="Fan G."/>
            <person name="Whaley A.M."/>
            <person name="Farmer A.D."/>
            <person name="Sheridan J."/>
            <person name="Iwata A."/>
            <person name="Tuteja R."/>
            <person name="Penmetsa R.V."/>
            <person name="Wu W."/>
            <person name="Upadhyaya H.D."/>
            <person name="Yang S.P."/>
            <person name="Shah T."/>
            <person name="Saxena K.B."/>
            <person name="Michael T."/>
            <person name="McCombie W.R."/>
            <person name="Yang B."/>
            <person name="Zhang G."/>
            <person name="Yang H."/>
            <person name="Wang J."/>
            <person name="Spillane C."/>
            <person name="Cook D.R."/>
            <person name="May G.D."/>
            <person name="Xu X."/>
            <person name="Jackson S.A."/>
        </authorList>
    </citation>
    <scope>NUCLEOTIDE SEQUENCE [LARGE SCALE GENOMIC DNA]</scope>
</reference>
<evidence type="ECO:0000259" key="3">
    <source>
        <dbReference type="Pfam" id="PF14547"/>
    </source>
</evidence>
<feature type="chain" id="PRO_5007587638" evidence="2">
    <location>
        <begin position="23"/>
        <end position="107"/>
    </location>
</feature>
<organism evidence="4 5">
    <name type="scientific">Cajanus cajan</name>
    <name type="common">Pigeon pea</name>
    <name type="synonym">Cajanus indicus</name>
    <dbReference type="NCBI Taxonomy" id="3821"/>
    <lineage>
        <taxon>Eukaryota</taxon>
        <taxon>Viridiplantae</taxon>
        <taxon>Streptophyta</taxon>
        <taxon>Embryophyta</taxon>
        <taxon>Tracheophyta</taxon>
        <taxon>Spermatophyta</taxon>
        <taxon>Magnoliopsida</taxon>
        <taxon>eudicotyledons</taxon>
        <taxon>Gunneridae</taxon>
        <taxon>Pentapetalae</taxon>
        <taxon>rosids</taxon>
        <taxon>fabids</taxon>
        <taxon>Fabales</taxon>
        <taxon>Fabaceae</taxon>
        <taxon>Papilionoideae</taxon>
        <taxon>50 kb inversion clade</taxon>
        <taxon>NPAAA clade</taxon>
        <taxon>indigoferoid/millettioid clade</taxon>
        <taxon>Phaseoleae</taxon>
        <taxon>Cajanus</taxon>
    </lineage>
</organism>
<keyword evidence="2" id="KW-0732">Signal</keyword>
<feature type="domain" description="Hydrophobic seed protein" evidence="3">
    <location>
        <begin position="52"/>
        <end position="106"/>
    </location>
</feature>
<dbReference type="InterPro" id="IPR036312">
    <property type="entry name" value="Bifun_inhib/LTP/seed_sf"/>
</dbReference>
<gene>
    <name evidence="4" type="ORF">KK1_042595</name>
</gene>
<dbReference type="STRING" id="3821.A0A151R1H2"/>
<evidence type="ECO:0000313" key="5">
    <source>
        <dbReference type="Proteomes" id="UP000075243"/>
    </source>
</evidence>
<dbReference type="OrthoDB" id="1421092at2759"/>
<evidence type="ECO:0000256" key="2">
    <source>
        <dbReference type="SAM" id="SignalP"/>
    </source>
</evidence>
<dbReference type="InterPro" id="IPR027923">
    <property type="entry name" value="Hydrophob_seed_dom"/>
</dbReference>
<dbReference type="Gene3D" id="1.10.110.10">
    <property type="entry name" value="Plant lipid-transfer and hydrophobic proteins"/>
    <property type="match status" value="1"/>
</dbReference>
<dbReference type="InterPro" id="IPR051636">
    <property type="entry name" value="Plant_LTP/defense-related"/>
</dbReference>
<feature type="signal peptide" evidence="2">
    <location>
        <begin position="1"/>
        <end position="22"/>
    </location>
</feature>
<comment type="similarity">
    <text evidence="1">Belongs to the plant LTP family. PEARLI1 subfamily.</text>
</comment>